<feature type="region of interest" description="Disordered" evidence="1">
    <location>
        <begin position="302"/>
        <end position="382"/>
    </location>
</feature>
<sequence length="438" mass="49789">MWSRERGTWLKRRTWPAPGSTQRRRPASDINQTFEELYRSLLEKEYEEEETFGQKRTDYAAFERSRHSVAISVTSTTTEKNITLSASDSSNFLRDKSSGKGNPTLSGSKSILRELKQSVEDQYVSVNFNVMGNTHPKEDLPSEENFDSGVQDICDISFGNTDAFSCRSSNEDECNSIVDILPGNVVEKQLLCKSCQSLKNKVIKNKTTGIKLFKIFDPNHWCSDHWMLKNTGPQNDTTPHLGTKRTISKALKNIAALKLNLPMNTHRISFKCSRPHSFLQRNLFLCKMAKQNLCNVPLKQQQRTSTNYNANKQRQKKTVSKQPYMLVVGKNQDEDSDKDGKRGKLKANKKMLISDTSPPRNGDRPLAPTSTTKKKLPRLENRNILPSKDYTVTSLCNNKDLLENEFQDPFSWVDGGSFRDMLAHLNSGRSNSAIIKEH</sequence>
<accession>A0AAD1SPW2</accession>
<evidence type="ECO:0000313" key="3">
    <source>
        <dbReference type="Proteomes" id="UP001295444"/>
    </source>
</evidence>
<evidence type="ECO:0000313" key="2">
    <source>
        <dbReference type="EMBL" id="CAH2306070.1"/>
    </source>
</evidence>
<keyword evidence="3" id="KW-1185">Reference proteome</keyword>
<evidence type="ECO:0000256" key="1">
    <source>
        <dbReference type="SAM" id="MobiDB-lite"/>
    </source>
</evidence>
<gene>
    <name evidence="2" type="ORF">PECUL_23A030043</name>
</gene>
<reference evidence="2" key="1">
    <citation type="submission" date="2022-03" db="EMBL/GenBank/DDBJ databases">
        <authorList>
            <person name="Alioto T."/>
            <person name="Alioto T."/>
            <person name="Gomez Garrido J."/>
        </authorList>
    </citation>
    <scope>NUCLEOTIDE SEQUENCE</scope>
</reference>
<name>A0AAD1SPW2_PELCU</name>
<dbReference type="EMBL" id="OW240918">
    <property type="protein sequence ID" value="CAH2306070.1"/>
    <property type="molecule type" value="Genomic_DNA"/>
</dbReference>
<dbReference type="AlphaFoldDB" id="A0AAD1SPW2"/>
<feature type="region of interest" description="Disordered" evidence="1">
    <location>
        <begin position="89"/>
        <end position="109"/>
    </location>
</feature>
<organism evidence="2 3">
    <name type="scientific">Pelobates cultripes</name>
    <name type="common">Western spadefoot toad</name>
    <dbReference type="NCBI Taxonomy" id="61616"/>
    <lineage>
        <taxon>Eukaryota</taxon>
        <taxon>Metazoa</taxon>
        <taxon>Chordata</taxon>
        <taxon>Craniata</taxon>
        <taxon>Vertebrata</taxon>
        <taxon>Euteleostomi</taxon>
        <taxon>Amphibia</taxon>
        <taxon>Batrachia</taxon>
        <taxon>Anura</taxon>
        <taxon>Pelobatoidea</taxon>
        <taxon>Pelobatidae</taxon>
        <taxon>Pelobates</taxon>
    </lineage>
</organism>
<protein>
    <submittedName>
        <fullName evidence="2">Uncharacterized protein</fullName>
    </submittedName>
</protein>
<proteinExistence type="predicted"/>
<feature type="compositionally biased region" description="Polar residues" evidence="1">
    <location>
        <begin position="302"/>
        <end position="312"/>
    </location>
</feature>
<dbReference type="Proteomes" id="UP001295444">
    <property type="component" value="Chromosome 07"/>
</dbReference>
<feature type="compositionally biased region" description="Polar residues" evidence="1">
    <location>
        <begin position="99"/>
        <end position="109"/>
    </location>
</feature>